<dbReference type="EC" id="4.2.1.-" evidence="3"/>
<dbReference type="GO" id="GO:0016829">
    <property type="term" value="F:lyase activity"/>
    <property type="evidence" value="ECO:0007669"/>
    <property type="project" value="UniProtKB-KW"/>
</dbReference>
<dbReference type="PIRSF" id="PIRSF029755">
    <property type="entry name" value="UCP029755"/>
    <property type="match status" value="1"/>
</dbReference>
<comment type="caution">
    <text evidence="4">The sequence shown here is derived from an EMBL/GenBank/DDBJ whole genome shotgun (WGS) entry which is preliminary data.</text>
</comment>
<evidence type="ECO:0000256" key="2">
    <source>
        <dbReference type="ARBA" id="ARBA00023239"/>
    </source>
</evidence>
<evidence type="ECO:0000256" key="1">
    <source>
        <dbReference type="ARBA" id="ARBA00007896"/>
    </source>
</evidence>
<name>A0A9W5LG76_9BACI</name>
<gene>
    <name evidence="4" type="ORF">BSI_31570</name>
</gene>
<protein>
    <recommendedName>
        <fullName evidence="3">Putative hydro-lyase BSI_31570</fullName>
        <ecNumber evidence="3">4.2.1.-</ecNumber>
    </recommendedName>
</protein>
<dbReference type="RefSeq" id="WP_003240247.1">
    <property type="nucleotide sequence ID" value="NZ_AMXN01000006.1"/>
</dbReference>
<evidence type="ECO:0000313" key="5">
    <source>
        <dbReference type="Proteomes" id="UP000011182"/>
    </source>
</evidence>
<accession>A0A9W5LG76</accession>
<dbReference type="Gene3D" id="3.30.2040.10">
    <property type="entry name" value="PSTPO5379-like domain"/>
    <property type="match status" value="1"/>
</dbReference>
<dbReference type="NCBIfam" id="NF003969">
    <property type="entry name" value="PRK05463.1"/>
    <property type="match status" value="1"/>
</dbReference>
<dbReference type="EMBL" id="AMXN01000006">
    <property type="protein sequence ID" value="ELS60161.1"/>
    <property type="molecule type" value="Genomic_DNA"/>
</dbReference>
<proteinExistence type="inferred from homology"/>
<dbReference type="HAMAP" id="MF_01830">
    <property type="entry name" value="Hydro_lyase"/>
    <property type="match status" value="1"/>
</dbReference>
<dbReference type="Gene3D" id="3.40.1640.10">
    <property type="entry name" value="PSTPO5379-like"/>
    <property type="match status" value="1"/>
</dbReference>
<dbReference type="InterPro" id="IPR038021">
    <property type="entry name" value="Putative_hydro-lyase"/>
</dbReference>
<evidence type="ECO:0000256" key="3">
    <source>
        <dbReference type="HAMAP-Rule" id="MF_01830"/>
    </source>
</evidence>
<dbReference type="PANTHER" id="PTHR32022:SF10">
    <property type="entry name" value="D-GLUTAMATE CYCLASE, MITOCHONDRIAL"/>
    <property type="match status" value="1"/>
</dbReference>
<dbReference type="FunFam" id="3.30.2040.10:FF:000001">
    <property type="entry name" value="D-glutamate cyclase, mitochondrial"/>
    <property type="match status" value="1"/>
</dbReference>
<evidence type="ECO:0000313" key="4">
    <source>
        <dbReference type="EMBL" id="ELS60161.1"/>
    </source>
</evidence>
<dbReference type="SUPFAM" id="SSF160920">
    <property type="entry name" value="PSTPO5379-like"/>
    <property type="match status" value="1"/>
</dbReference>
<dbReference type="PANTHER" id="PTHR32022">
    <property type="entry name" value="D-GLUTAMATE CYCLASE, MITOCHONDRIAL"/>
    <property type="match status" value="1"/>
</dbReference>
<dbReference type="AlphaFoldDB" id="A0A9W5LG76"/>
<organism evidence="4 5">
    <name type="scientific">Bacillus inaquosorum KCTC 13429</name>
    <dbReference type="NCBI Taxonomy" id="1236548"/>
    <lineage>
        <taxon>Bacteria</taxon>
        <taxon>Bacillati</taxon>
        <taxon>Bacillota</taxon>
        <taxon>Bacilli</taxon>
        <taxon>Bacillales</taxon>
        <taxon>Bacillaceae</taxon>
        <taxon>Bacillus</taxon>
    </lineage>
</organism>
<dbReference type="InterPro" id="IPR009906">
    <property type="entry name" value="D-Glu_cyclase"/>
</dbReference>
<comment type="similarity">
    <text evidence="1 3">Belongs to the D-glutamate cyclase family.</text>
</comment>
<keyword evidence="2 3" id="KW-0456">Lyase</keyword>
<dbReference type="Pfam" id="PF07286">
    <property type="entry name" value="D-Glu_cyclase"/>
    <property type="match status" value="1"/>
</dbReference>
<sequence length="265" mass="28862">MKVDQLNKMAPKDVRALIREGKINGPTAGMSGGYAQANLVILKKDLAFDFLLFCQRNQKPCPVLDVTEAGSPVPSLVAPDADIRTDFPKYRIYRHGVLTEEVSDITPYWEEDFVGFLIGCSFSFEQALINNGIAVRHIDEGTNVPMYKTNIDCVPAGAFQGQMVVSMRPVPERQAVRAAQVTSRFPAVHGGPIHIGNPGAIGIRDLDKPDFGDAVSIHEGEVPVFWACGVTPQAVAMNVKPEMVITHAPGHMLITDIRDESLAVL</sequence>
<keyword evidence="5" id="KW-1185">Reference proteome</keyword>
<reference evidence="4 5" key="1">
    <citation type="journal article" date="2014" name="Syst. Appl. Microbiol.">
        <title>Genomic insights into the taxonomic status of the three subspecies of Bacillus subtilis.</title>
        <authorList>
            <person name="Yi H."/>
            <person name="Chun J."/>
            <person name="Cha C.J."/>
        </authorList>
    </citation>
    <scope>NUCLEOTIDE SEQUENCE [LARGE SCALE GENOMIC DNA]</scope>
    <source>
        <strain evidence="4 5">KCTC 13429</strain>
    </source>
</reference>
<dbReference type="Proteomes" id="UP000011182">
    <property type="component" value="Unassembled WGS sequence"/>
</dbReference>
<dbReference type="InterPro" id="IPR016938">
    <property type="entry name" value="UPF0317"/>
</dbReference>